<sequence>MNAQTARKILIVDDSPTERFFMASLLVKEGYEVITAENGDEALEKVQAERPSIVIMDVVMPGKSGFQATRAIARDPAMKDVHVILCTSKNAESDRIWGLRQGARDYLVKPVEPEVLLSKIADLATEQ</sequence>
<organism evidence="4 5">
    <name type="scientific">Lautropia mirabilis ATCC 51599</name>
    <dbReference type="NCBI Taxonomy" id="887898"/>
    <lineage>
        <taxon>Bacteria</taxon>
        <taxon>Pseudomonadati</taxon>
        <taxon>Pseudomonadota</taxon>
        <taxon>Betaproteobacteria</taxon>
        <taxon>Burkholderiales</taxon>
        <taxon>Burkholderiaceae</taxon>
        <taxon>Lautropia</taxon>
    </lineage>
</organism>
<proteinExistence type="predicted"/>
<evidence type="ECO:0000256" key="1">
    <source>
        <dbReference type="ARBA" id="ARBA00022553"/>
    </source>
</evidence>
<evidence type="ECO:0000313" key="4">
    <source>
        <dbReference type="EMBL" id="EFV95857.1"/>
    </source>
</evidence>
<keyword evidence="1 2" id="KW-0597">Phosphoprotein</keyword>
<name>E7RU74_9BURK</name>
<dbReference type="GO" id="GO:0000160">
    <property type="term" value="P:phosphorelay signal transduction system"/>
    <property type="evidence" value="ECO:0007669"/>
    <property type="project" value="InterPro"/>
</dbReference>
<evidence type="ECO:0000313" key="5">
    <source>
        <dbReference type="Proteomes" id="UP000011021"/>
    </source>
</evidence>
<dbReference type="RefSeq" id="WP_005671715.1">
    <property type="nucleotide sequence ID" value="NZ_CP146288.1"/>
</dbReference>
<accession>E7RU74</accession>
<dbReference type="AlphaFoldDB" id="E7RU74"/>
<dbReference type="STRING" id="887898.HMPREF0551_0040"/>
<dbReference type="PROSITE" id="PS50110">
    <property type="entry name" value="RESPONSE_REGULATORY"/>
    <property type="match status" value="1"/>
</dbReference>
<dbReference type="SMART" id="SM00448">
    <property type="entry name" value="REC"/>
    <property type="match status" value="1"/>
</dbReference>
<protein>
    <submittedName>
        <fullName evidence="4">Response regulator receiver domain protein</fullName>
    </submittedName>
</protein>
<dbReference type="InterPro" id="IPR001789">
    <property type="entry name" value="Sig_transdc_resp-reg_receiver"/>
</dbReference>
<feature type="domain" description="Response regulatory" evidence="3">
    <location>
        <begin position="8"/>
        <end position="124"/>
    </location>
</feature>
<feature type="modified residue" description="4-aspartylphosphate" evidence="2">
    <location>
        <position position="57"/>
    </location>
</feature>
<dbReference type="Gene3D" id="3.40.50.2300">
    <property type="match status" value="1"/>
</dbReference>
<dbReference type="PANTHER" id="PTHR44591">
    <property type="entry name" value="STRESS RESPONSE REGULATOR PROTEIN 1"/>
    <property type="match status" value="1"/>
</dbReference>
<keyword evidence="5" id="KW-1185">Reference proteome</keyword>
<dbReference type="PANTHER" id="PTHR44591:SF20">
    <property type="entry name" value="PROTEIN PILH"/>
    <property type="match status" value="1"/>
</dbReference>
<evidence type="ECO:0000256" key="2">
    <source>
        <dbReference type="PROSITE-ProRule" id="PRU00169"/>
    </source>
</evidence>
<evidence type="ECO:0000259" key="3">
    <source>
        <dbReference type="PROSITE" id="PS50110"/>
    </source>
</evidence>
<dbReference type="Pfam" id="PF00072">
    <property type="entry name" value="Response_reg"/>
    <property type="match status" value="1"/>
</dbReference>
<dbReference type="InterPro" id="IPR011006">
    <property type="entry name" value="CheY-like_superfamily"/>
</dbReference>
<dbReference type="eggNOG" id="COG0745">
    <property type="taxonomic scope" value="Bacteria"/>
</dbReference>
<dbReference type="InterPro" id="IPR050595">
    <property type="entry name" value="Bact_response_regulator"/>
</dbReference>
<dbReference type="HOGENOM" id="CLU_000445_69_17_4"/>
<comment type="caution">
    <text evidence="4">The sequence shown here is derived from an EMBL/GenBank/DDBJ whole genome shotgun (WGS) entry which is preliminary data.</text>
</comment>
<dbReference type="SUPFAM" id="SSF52172">
    <property type="entry name" value="CheY-like"/>
    <property type="match status" value="1"/>
</dbReference>
<dbReference type="Proteomes" id="UP000011021">
    <property type="component" value="Unassembled WGS sequence"/>
</dbReference>
<dbReference type="EMBL" id="AEQP01000001">
    <property type="protein sequence ID" value="EFV95857.1"/>
    <property type="molecule type" value="Genomic_DNA"/>
</dbReference>
<reference evidence="4 5" key="1">
    <citation type="submission" date="2010-12" db="EMBL/GenBank/DDBJ databases">
        <authorList>
            <person name="Muzny D."/>
            <person name="Qin X."/>
            <person name="Deng J."/>
            <person name="Jiang H."/>
            <person name="Liu Y."/>
            <person name="Qu J."/>
            <person name="Song X.-Z."/>
            <person name="Zhang L."/>
            <person name="Thornton R."/>
            <person name="Coyle M."/>
            <person name="Francisco L."/>
            <person name="Jackson L."/>
            <person name="Javaid M."/>
            <person name="Korchina V."/>
            <person name="Kovar C."/>
            <person name="Mata R."/>
            <person name="Mathew T."/>
            <person name="Ngo R."/>
            <person name="Nguyen L."/>
            <person name="Nguyen N."/>
            <person name="Okwuonu G."/>
            <person name="Ongeri F."/>
            <person name="Pham C."/>
            <person name="Simmons D."/>
            <person name="Wilczek-Boney K."/>
            <person name="Hale W."/>
            <person name="Jakkamsetti A."/>
            <person name="Pham P."/>
            <person name="Ruth R."/>
            <person name="San Lucas F."/>
            <person name="Warren J."/>
            <person name="Zhang J."/>
            <person name="Zhao Z."/>
            <person name="Zhou C."/>
            <person name="Zhu D."/>
            <person name="Lee S."/>
            <person name="Bess C."/>
            <person name="Blankenburg K."/>
            <person name="Forbes L."/>
            <person name="Fu Q."/>
            <person name="Gubbala S."/>
            <person name="Hirani K."/>
            <person name="Jayaseelan J.C."/>
            <person name="Lara F."/>
            <person name="Munidasa M."/>
            <person name="Palculict T."/>
            <person name="Patil S."/>
            <person name="Pu L.-L."/>
            <person name="Saada N."/>
            <person name="Tang L."/>
            <person name="Weissenberger G."/>
            <person name="Zhu Y."/>
            <person name="Hemphill L."/>
            <person name="Shang Y."/>
            <person name="Youmans B."/>
            <person name="Ayvaz T."/>
            <person name="Ross M."/>
            <person name="Santibanez J."/>
            <person name="Aqrawi P."/>
            <person name="Gross S."/>
            <person name="Joshi V."/>
            <person name="Fowler G."/>
            <person name="Nazareth L."/>
            <person name="Reid J."/>
            <person name="Worley K."/>
            <person name="Petrosino J."/>
            <person name="Highlander S."/>
            <person name="Gibbs R."/>
        </authorList>
    </citation>
    <scope>NUCLEOTIDE SEQUENCE [LARGE SCALE GENOMIC DNA]</scope>
    <source>
        <strain evidence="4 5">ATCC 51599</strain>
    </source>
</reference>
<gene>
    <name evidence="4" type="ORF">HMPREF0551_0040</name>
</gene>